<evidence type="ECO:0000313" key="13">
    <source>
        <dbReference type="EMBL" id="KAG0150346.1"/>
    </source>
</evidence>
<dbReference type="GO" id="GO:0006310">
    <property type="term" value="P:DNA recombination"/>
    <property type="evidence" value="ECO:0007669"/>
    <property type="project" value="UniProtKB-KW"/>
</dbReference>
<keyword evidence="6" id="KW-0238">DNA-binding</keyword>
<dbReference type="GO" id="GO:0006281">
    <property type="term" value="P:DNA repair"/>
    <property type="evidence" value="ECO:0007669"/>
    <property type="project" value="UniProtKB-KW"/>
</dbReference>
<keyword evidence="10" id="KW-0175">Coiled coil</keyword>
<evidence type="ECO:0000256" key="1">
    <source>
        <dbReference type="ARBA" id="ARBA00022741"/>
    </source>
</evidence>
<evidence type="ECO:0000256" key="4">
    <source>
        <dbReference type="ARBA" id="ARBA00022806"/>
    </source>
</evidence>
<dbReference type="InterPro" id="IPR051055">
    <property type="entry name" value="PIF1_helicase"/>
</dbReference>
<dbReference type="GO" id="GO:0000723">
    <property type="term" value="P:telomere maintenance"/>
    <property type="evidence" value="ECO:0007669"/>
    <property type="project" value="InterPro"/>
</dbReference>
<evidence type="ECO:0000259" key="12">
    <source>
        <dbReference type="SMART" id="SM00382"/>
    </source>
</evidence>
<name>A0A9P6NVK7_9BASI</name>
<comment type="caution">
    <text evidence="13">The sequence shown here is derived from an EMBL/GenBank/DDBJ whole genome shotgun (WGS) entry which is preliminary data.</text>
</comment>
<dbReference type="Gene3D" id="3.40.50.300">
    <property type="entry name" value="P-loop containing nucleotide triphosphate hydrolases"/>
    <property type="match status" value="2"/>
</dbReference>
<keyword evidence="4 9" id="KW-0347">Helicase</keyword>
<dbReference type="InterPro" id="IPR003593">
    <property type="entry name" value="AAA+_ATPase"/>
</dbReference>
<keyword evidence="2 9" id="KW-0227">DNA damage</keyword>
<dbReference type="InterPro" id="IPR049163">
    <property type="entry name" value="Pif1-like_2B_dom"/>
</dbReference>
<evidence type="ECO:0000256" key="3">
    <source>
        <dbReference type="ARBA" id="ARBA00022801"/>
    </source>
</evidence>
<protein>
    <recommendedName>
        <fullName evidence="9">ATP-dependent DNA helicase</fullName>
        <ecNumber evidence="9">5.6.2.3</ecNumber>
    </recommendedName>
</protein>
<reference evidence="13" key="1">
    <citation type="submission" date="2013-11" db="EMBL/GenBank/DDBJ databases">
        <title>Genome sequence of the fusiform rust pathogen reveals effectors for host alternation and coevolution with pine.</title>
        <authorList>
            <consortium name="DOE Joint Genome Institute"/>
            <person name="Smith K."/>
            <person name="Pendleton A."/>
            <person name="Kubisiak T."/>
            <person name="Anderson C."/>
            <person name="Salamov A."/>
            <person name="Aerts A."/>
            <person name="Riley R."/>
            <person name="Clum A."/>
            <person name="Lindquist E."/>
            <person name="Ence D."/>
            <person name="Campbell M."/>
            <person name="Kronenberg Z."/>
            <person name="Feau N."/>
            <person name="Dhillon B."/>
            <person name="Hamelin R."/>
            <person name="Burleigh J."/>
            <person name="Smith J."/>
            <person name="Yandell M."/>
            <person name="Nelson C."/>
            <person name="Grigoriev I."/>
            <person name="Davis J."/>
        </authorList>
    </citation>
    <scope>NUCLEOTIDE SEQUENCE</scope>
    <source>
        <strain evidence="13">G11</strain>
    </source>
</reference>
<comment type="similarity">
    <text evidence="9">Belongs to the helicase family.</text>
</comment>
<evidence type="ECO:0000313" key="14">
    <source>
        <dbReference type="Proteomes" id="UP000886653"/>
    </source>
</evidence>
<comment type="catalytic activity">
    <reaction evidence="9">
        <text>ATP + H2O = ADP + phosphate + H(+)</text>
        <dbReference type="Rhea" id="RHEA:13065"/>
        <dbReference type="ChEBI" id="CHEBI:15377"/>
        <dbReference type="ChEBI" id="CHEBI:15378"/>
        <dbReference type="ChEBI" id="CHEBI:30616"/>
        <dbReference type="ChEBI" id="CHEBI:43474"/>
        <dbReference type="ChEBI" id="CHEBI:456216"/>
        <dbReference type="EC" id="5.6.2.3"/>
    </reaction>
</comment>
<dbReference type="EMBL" id="MU167220">
    <property type="protein sequence ID" value="KAG0150346.1"/>
    <property type="molecule type" value="Genomic_DNA"/>
</dbReference>
<keyword evidence="14" id="KW-1185">Reference proteome</keyword>
<dbReference type="OrthoDB" id="2505546at2759"/>
<dbReference type="GO" id="GO:0016787">
    <property type="term" value="F:hydrolase activity"/>
    <property type="evidence" value="ECO:0007669"/>
    <property type="project" value="UniProtKB-KW"/>
</dbReference>
<feature type="compositionally biased region" description="Polar residues" evidence="11">
    <location>
        <begin position="737"/>
        <end position="749"/>
    </location>
</feature>
<dbReference type="AlphaFoldDB" id="A0A9P6NVK7"/>
<dbReference type="Proteomes" id="UP000886653">
    <property type="component" value="Unassembled WGS sequence"/>
</dbReference>
<keyword evidence="3 9" id="KW-0378">Hydrolase</keyword>
<dbReference type="Pfam" id="PF21530">
    <property type="entry name" value="Pif1_2B_dom"/>
    <property type="match status" value="1"/>
</dbReference>
<dbReference type="GO" id="GO:0005524">
    <property type="term" value="F:ATP binding"/>
    <property type="evidence" value="ECO:0007669"/>
    <property type="project" value="UniProtKB-KW"/>
</dbReference>
<keyword evidence="8" id="KW-0413">Isomerase</keyword>
<evidence type="ECO:0000256" key="11">
    <source>
        <dbReference type="SAM" id="MobiDB-lite"/>
    </source>
</evidence>
<gene>
    <name evidence="13" type="ORF">CROQUDRAFT_88142</name>
</gene>
<dbReference type="SMART" id="SM00382">
    <property type="entry name" value="AAA"/>
    <property type="match status" value="1"/>
</dbReference>
<dbReference type="SUPFAM" id="SSF52540">
    <property type="entry name" value="P-loop containing nucleoside triphosphate hydrolases"/>
    <property type="match status" value="2"/>
</dbReference>
<dbReference type="PANTHER" id="PTHR47642:SF5">
    <property type="entry name" value="ATP-DEPENDENT DNA HELICASE"/>
    <property type="match status" value="1"/>
</dbReference>
<evidence type="ECO:0000256" key="10">
    <source>
        <dbReference type="SAM" id="Coils"/>
    </source>
</evidence>
<evidence type="ECO:0000256" key="8">
    <source>
        <dbReference type="ARBA" id="ARBA00023235"/>
    </source>
</evidence>
<dbReference type="CDD" id="cd18037">
    <property type="entry name" value="DEXSc_Pif1_like"/>
    <property type="match status" value="1"/>
</dbReference>
<dbReference type="PANTHER" id="PTHR47642">
    <property type="entry name" value="ATP-DEPENDENT DNA HELICASE"/>
    <property type="match status" value="1"/>
</dbReference>
<comment type="cofactor">
    <cofactor evidence="9">
        <name>Mg(2+)</name>
        <dbReference type="ChEBI" id="CHEBI:18420"/>
    </cofactor>
</comment>
<proteinExistence type="inferred from homology"/>
<evidence type="ECO:0000256" key="2">
    <source>
        <dbReference type="ARBA" id="ARBA00022763"/>
    </source>
</evidence>
<dbReference type="Pfam" id="PF05970">
    <property type="entry name" value="PIF1"/>
    <property type="match status" value="1"/>
</dbReference>
<keyword evidence="7 9" id="KW-0234">DNA repair</keyword>
<accession>A0A9P6NVK7</accession>
<dbReference type="InterPro" id="IPR027417">
    <property type="entry name" value="P-loop_NTPase"/>
</dbReference>
<dbReference type="GO" id="GO:0043139">
    <property type="term" value="F:5'-3' DNA helicase activity"/>
    <property type="evidence" value="ECO:0007669"/>
    <property type="project" value="UniProtKB-EC"/>
</dbReference>
<organism evidence="13 14">
    <name type="scientific">Cronartium quercuum f. sp. fusiforme G11</name>
    <dbReference type="NCBI Taxonomy" id="708437"/>
    <lineage>
        <taxon>Eukaryota</taxon>
        <taxon>Fungi</taxon>
        <taxon>Dikarya</taxon>
        <taxon>Basidiomycota</taxon>
        <taxon>Pucciniomycotina</taxon>
        <taxon>Pucciniomycetes</taxon>
        <taxon>Pucciniales</taxon>
        <taxon>Coleosporiaceae</taxon>
        <taxon>Cronartium</taxon>
    </lineage>
</organism>
<dbReference type="CDD" id="cd18809">
    <property type="entry name" value="SF1_C_RecD"/>
    <property type="match status" value="1"/>
</dbReference>
<keyword evidence="5 9" id="KW-0067">ATP-binding</keyword>
<dbReference type="InterPro" id="IPR010285">
    <property type="entry name" value="DNA_helicase_pif1-like_DEAD"/>
</dbReference>
<evidence type="ECO:0000256" key="9">
    <source>
        <dbReference type="RuleBase" id="RU363044"/>
    </source>
</evidence>
<evidence type="ECO:0000256" key="5">
    <source>
        <dbReference type="ARBA" id="ARBA00022840"/>
    </source>
</evidence>
<evidence type="ECO:0000256" key="7">
    <source>
        <dbReference type="ARBA" id="ARBA00023204"/>
    </source>
</evidence>
<keyword evidence="1 9" id="KW-0547">Nucleotide-binding</keyword>
<feature type="coiled-coil region" evidence="10">
    <location>
        <begin position="42"/>
        <end position="79"/>
    </location>
</feature>
<evidence type="ECO:0000256" key="6">
    <source>
        <dbReference type="ARBA" id="ARBA00023125"/>
    </source>
</evidence>
<feature type="domain" description="AAA+ ATPase" evidence="12">
    <location>
        <begin position="150"/>
        <end position="306"/>
    </location>
</feature>
<keyword evidence="9" id="KW-0233">DNA recombination</keyword>
<sequence length="840" mass="94036">MDDIIEHDGDSNPITAATAAISSDSQMNHKSPPKIQITPEIRARIEENRLKAEAIKANLRQAQNALRLAEAEKKRTAGELRLKEFGLKPRLRQQYLIPVPDNPDPIQQMRMADQIERTISCCSRQAASQPYVPDPRCSAEQLRVLDEVRLGRNVFFTGSAGVGKSFLLKEMVRMLKAAGRSVSVTAPTGIAALAIEGTTIYSWARIGLGHNSVHELYNSNSRGKRSKSKPGANGGDIMSTDVLIVDEVSMLHPELFEKLSLLCQAIRGVKSPFGGITCIFSGDMFQLPPVSRDENFSCMWCGCTGLRRDQSKGTIQCVRPFNKDWKGTPCGRERPEYTFCFETPTWRELNLSVIELKKVFRQEDKYFIENLNKIRWGKVDEFVEDLMMAHSKPLQEHQIKPTRLYPKNQNVDVENSKQFNLLEGEAYSFAAFDTVSQSKYAQSFVSRLNDLQARKQLQLKIGTQVILLANLDVGGKLVNGSRGVVIDWRQRPDYEIHNDGSKHRDEALREAGRIAWSQMQNHTCLPEVLFSDGRAVIIEPYVWKLEIDSNTLLTRTQIPLSHAWALTIHKSQGQSLDRLCVDLRGVFEYGQAYVALSRARSLEGLEVNSWHASTVRANPLVQKFYSCITDGTPYGDPCVPFRNLEDFFPCSDDGLRPSVFLRPNVPKLLPPINKTWDIGIETTSTAGPSAPGYHDLPGLKLEPEVIDLISPEPSQTDVVATQDPANHFEDEEWNVSTQMSISSAPNSTPLVRPQSHQEESPGLDPHVASGSVRLALVMERCTAHVANALTQIAEELAVLPEHERELFDLESLANHAARVIRYQLSNTRPSPPLPIRSFQS</sequence>
<feature type="region of interest" description="Disordered" evidence="11">
    <location>
        <begin position="737"/>
        <end position="765"/>
    </location>
</feature>
<dbReference type="EC" id="5.6.2.3" evidence="9"/>